<dbReference type="Gene3D" id="1.20.1250.20">
    <property type="entry name" value="MFS general substrate transporter like domains"/>
    <property type="match status" value="2"/>
</dbReference>
<keyword evidence="1 5" id="KW-0812">Transmembrane</keyword>
<evidence type="ECO:0000259" key="6">
    <source>
        <dbReference type="PROSITE" id="PS50850"/>
    </source>
</evidence>
<feature type="transmembrane region" description="Helical" evidence="5">
    <location>
        <begin position="412"/>
        <end position="433"/>
    </location>
</feature>
<feature type="transmembrane region" description="Helical" evidence="5">
    <location>
        <begin position="47"/>
        <end position="67"/>
    </location>
</feature>
<feature type="transmembrane region" description="Helical" evidence="5">
    <location>
        <begin position="295"/>
        <end position="314"/>
    </location>
</feature>
<feature type="transmembrane region" description="Helical" evidence="5">
    <location>
        <begin position="140"/>
        <end position="162"/>
    </location>
</feature>
<dbReference type="Proteomes" id="UP000246085">
    <property type="component" value="Chromosome BRAD3257"/>
</dbReference>
<evidence type="ECO:0000313" key="8">
    <source>
        <dbReference type="Proteomes" id="UP000246085"/>
    </source>
</evidence>
<evidence type="ECO:0000256" key="2">
    <source>
        <dbReference type="ARBA" id="ARBA00022989"/>
    </source>
</evidence>
<organism evidence="7 8">
    <name type="scientific">Bradyrhizobium vignae</name>
    <dbReference type="NCBI Taxonomy" id="1549949"/>
    <lineage>
        <taxon>Bacteria</taxon>
        <taxon>Pseudomonadati</taxon>
        <taxon>Pseudomonadota</taxon>
        <taxon>Alphaproteobacteria</taxon>
        <taxon>Hyphomicrobiales</taxon>
        <taxon>Nitrobacteraceae</taxon>
        <taxon>Bradyrhizobium</taxon>
    </lineage>
</organism>
<feature type="domain" description="Major facilitator superfamily (MFS) profile" evidence="6">
    <location>
        <begin position="49"/>
        <end position="436"/>
    </location>
</feature>
<feature type="transmembrane region" description="Helical" evidence="5">
    <location>
        <begin position="257"/>
        <end position="283"/>
    </location>
</feature>
<feature type="region of interest" description="Disordered" evidence="4">
    <location>
        <begin position="1"/>
        <end position="39"/>
    </location>
</feature>
<dbReference type="EMBL" id="LS398110">
    <property type="protein sequence ID" value="SPP95989.1"/>
    <property type="molecule type" value="Genomic_DNA"/>
</dbReference>
<name>A0A2U3Q3V6_9BRAD</name>
<dbReference type="GO" id="GO:0022857">
    <property type="term" value="F:transmembrane transporter activity"/>
    <property type="evidence" value="ECO:0007669"/>
    <property type="project" value="InterPro"/>
</dbReference>
<evidence type="ECO:0000313" key="7">
    <source>
        <dbReference type="EMBL" id="SPP95989.1"/>
    </source>
</evidence>
<dbReference type="InterPro" id="IPR036259">
    <property type="entry name" value="MFS_trans_sf"/>
</dbReference>
<dbReference type="KEGG" id="bvz:BRAD3257_5028"/>
<feature type="transmembrane region" description="Helical" evidence="5">
    <location>
        <begin position="203"/>
        <end position="224"/>
    </location>
</feature>
<dbReference type="PROSITE" id="PS50850">
    <property type="entry name" value="MFS"/>
    <property type="match status" value="1"/>
</dbReference>
<dbReference type="PANTHER" id="PTHR23527:SF1">
    <property type="entry name" value="BLL3282 PROTEIN"/>
    <property type="match status" value="1"/>
</dbReference>
<evidence type="ECO:0000256" key="1">
    <source>
        <dbReference type="ARBA" id="ARBA00022692"/>
    </source>
</evidence>
<sequence length="436" mass="45406">MNVVANTRPRVAQDDATSASTGGANAGVGASATAPAEPKGSVGSYRWVVLSVVFAAFLVTFLDRLAWANANLMASKSLDIPVATLGLYVTAFYTGYVIASGLAGFVTDRIGSRLMLFFALAPLAACTFLFGLTSSFAMGLVLQALMGLFAGADYAACVKVVADWFGRTERGRALGLFSTAPSIGVAAANAIFPMLLGVVGWRALYWGLGGLTVLVAVICLFLLTDLTPAGAGERNSKTPDQVTWRRGFAALWADRNLVLIALAGFGANWGTWGFAFWATALMIRGYQLSPVDAGAIALIFGIAAAVSKPLYGLLSDMLGGKRRNLVICDLLAFAAMLIVFGMMHTKSGFLIAAPLLGLTAVVYSPLLAAMITERVDMRMTATATGMINALWQLGSVIVPSVVGVVFAATGSFAAAFAVLAAGPLIGTLCMLAVHER</sequence>
<keyword evidence="3 5" id="KW-0472">Membrane</keyword>
<dbReference type="Pfam" id="PF07690">
    <property type="entry name" value="MFS_1"/>
    <property type="match status" value="1"/>
</dbReference>
<evidence type="ECO:0000256" key="3">
    <source>
        <dbReference type="ARBA" id="ARBA00023136"/>
    </source>
</evidence>
<feature type="transmembrane region" description="Helical" evidence="5">
    <location>
        <begin position="114"/>
        <end position="134"/>
    </location>
</feature>
<accession>A0A2U3Q3V6</accession>
<feature type="transmembrane region" description="Helical" evidence="5">
    <location>
        <begin position="349"/>
        <end position="371"/>
    </location>
</feature>
<dbReference type="AlphaFoldDB" id="A0A2U3Q3V6"/>
<dbReference type="PANTHER" id="PTHR23527">
    <property type="entry name" value="BLL3282 PROTEIN"/>
    <property type="match status" value="1"/>
</dbReference>
<feature type="transmembrane region" description="Helical" evidence="5">
    <location>
        <begin position="383"/>
        <end position="406"/>
    </location>
</feature>
<gene>
    <name evidence="7" type="ORF">BRAD3257_5028</name>
</gene>
<proteinExistence type="predicted"/>
<feature type="transmembrane region" description="Helical" evidence="5">
    <location>
        <begin position="174"/>
        <end position="197"/>
    </location>
</feature>
<dbReference type="InterPro" id="IPR011701">
    <property type="entry name" value="MFS"/>
</dbReference>
<dbReference type="InterPro" id="IPR020846">
    <property type="entry name" value="MFS_dom"/>
</dbReference>
<dbReference type="SUPFAM" id="SSF103473">
    <property type="entry name" value="MFS general substrate transporter"/>
    <property type="match status" value="1"/>
</dbReference>
<evidence type="ECO:0000256" key="5">
    <source>
        <dbReference type="SAM" id="Phobius"/>
    </source>
</evidence>
<protein>
    <recommendedName>
        <fullName evidence="6">Major facilitator superfamily (MFS) profile domain-containing protein</fullName>
    </recommendedName>
</protein>
<keyword evidence="2 5" id="KW-1133">Transmembrane helix</keyword>
<feature type="transmembrane region" description="Helical" evidence="5">
    <location>
        <begin position="87"/>
        <end position="107"/>
    </location>
</feature>
<evidence type="ECO:0000256" key="4">
    <source>
        <dbReference type="SAM" id="MobiDB-lite"/>
    </source>
</evidence>
<feature type="compositionally biased region" description="Low complexity" evidence="4">
    <location>
        <begin position="16"/>
        <end position="36"/>
    </location>
</feature>
<dbReference type="InterPro" id="IPR052952">
    <property type="entry name" value="MFS-Transporter"/>
</dbReference>
<feature type="transmembrane region" description="Helical" evidence="5">
    <location>
        <begin position="326"/>
        <end position="343"/>
    </location>
</feature>
<reference evidence="7 8" key="1">
    <citation type="submission" date="2018-03" db="EMBL/GenBank/DDBJ databases">
        <authorList>
            <person name="Gully D."/>
        </authorList>
    </citation>
    <scope>NUCLEOTIDE SEQUENCE [LARGE SCALE GENOMIC DNA]</scope>
    <source>
        <strain evidence="7">ORS3257</strain>
    </source>
</reference>